<comment type="similarity">
    <text evidence="2">Belongs to the TMEM231 family.</text>
</comment>
<keyword evidence="4" id="KW-1003">Cell membrane</keyword>
<gene>
    <name evidence="15" type="ORF">J1605_006778</name>
</gene>
<keyword evidence="10" id="KW-0325">Glycoprotein</keyword>
<evidence type="ECO:0000256" key="12">
    <source>
        <dbReference type="ARBA" id="ARBA00024803"/>
    </source>
</evidence>
<evidence type="ECO:0000256" key="8">
    <source>
        <dbReference type="ARBA" id="ARBA00023069"/>
    </source>
</evidence>
<evidence type="ECO:0000256" key="11">
    <source>
        <dbReference type="ARBA" id="ARBA00023273"/>
    </source>
</evidence>
<feature type="compositionally biased region" description="Low complexity" evidence="14">
    <location>
        <begin position="35"/>
        <end position="46"/>
    </location>
</feature>
<evidence type="ECO:0000313" key="16">
    <source>
        <dbReference type="Proteomes" id="UP001159641"/>
    </source>
</evidence>
<evidence type="ECO:0000256" key="5">
    <source>
        <dbReference type="ARBA" id="ARBA00022692"/>
    </source>
</evidence>
<dbReference type="PANTHER" id="PTHR14605">
    <property type="entry name" value="CHST5 PROTEIN"/>
    <property type="match status" value="1"/>
</dbReference>
<keyword evidence="16" id="KW-1185">Reference proteome</keyword>
<dbReference type="GO" id="GO:0060170">
    <property type="term" value="C:ciliary membrane"/>
    <property type="evidence" value="ECO:0007669"/>
    <property type="project" value="UniProtKB-SubCell"/>
</dbReference>
<keyword evidence="7" id="KW-1133">Transmembrane helix</keyword>
<dbReference type="GO" id="GO:0060271">
    <property type="term" value="P:cilium assembly"/>
    <property type="evidence" value="ECO:0007669"/>
    <property type="project" value="TreeGrafter"/>
</dbReference>
<keyword evidence="8" id="KW-0969">Cilium</keyword>
<feature type="region of interest" description="Disordered" evidence="14">
    <location>
        <begin position="75"/>
        <end position="111"/>
    </location>
</feature>
<feature type="compositionally biased region" description="Low complexity" evidence="14">
    <location>
        <begin position="98"/>
        <end position="111"/>
    </location>
</feature>
<evidence type="ECO:0000256" key="6">
    <source>
        <dbReference type="ARBA" id="ARBA00022794"/>
    </source>
</evidence>
<comment type="caution">
    <text evidence="15">The sequence shown here is derived from an EMBL/GenBank/DDBJ whole genome shotgun (WGS) entry which is preliminary data.</text>
</comment>
<evidence type="ECO:0000313" key="15">
    <source>
        <dbReference type="EMBL" id="KAJ8785818.1"/>
    </source>
</evidence>
<feature type="compositionally biased region" description="Low complexity" evidence="14">
    <location>
        <begin position="16"/>
        <end position="27"/>
    </location>
</feature>
<evidence type="ECO:0000256" key="14">
    <source>
        <dbReference type="SAM" id="MobiDB-lite"/>
    </source>
</evidence>
<evidence type="ECO:0000256" key="10">
    <source>
        <dbReference type="ARBA" id="ARBA00023180"/>
    </source>
</evidence>
<dbReference type="AlphaFoldDB" id="A0AB34H323"/>
<name>A0AB34H323_ESCRO</name>
<comment type="subunit">
    <text evidence="13">Part of the tectonic-like complex (also named B9 complex). Interacts with TMEM107.</text>
</comment>
<dbReference type="Proteomes" id="UP001159641">
    <property type="component" value="Unassembled WGS sequence"/>
</dbReference>
<dbReference type="GO" id="GO:0035869">
    <property type="term" value="C:ciliary transition zone"/>
    <property type="evidence" value="ECO:0007669"/>
    <property type="project" value="TreeGrafter"/>
</dbReference>
<keyword evidence="5" id="KW-0812">Transmembrane</keyword>
<keyword evidence="6" id="KW-0970">Cilium biogenesis/degradation</keyword>
<reference evidence="15 16" key="1">
    <citation type="submission" date="2022-11" db="EMBL/GenBank/DDBJ databases">
        <title>Whole genome sequence of Eschrichtius robustus ER-17-0199.</title>
        <authorList>
            <person name="Bruniche-Olsen A."/>
            <person name="Black A.N."/>
            <person name="Fields C.J."/>
            <person name="Walden K."/>
            <person name="Dewoody J.A."/>
        </authorList>
    </citation>
    <scope>NUCLEOTIDE SEQUENCE [LARGE SCALE GENOMIC DNA]</scope>
    <source>
        <strain evidence="15">ER-17-0199</strain>
        <tissue evidence="15">Blubber</tissue>
    </source>
</reference>
<accession>A0AB34H323</accession>
<evidence type="ECO:0000256" key="4">
    <source>
        <dbReference type="ARBA" id="ARBA00022475"/>
    </source>
</evidence>
<dbReference type="Pfam" id="PF10149">
    <property type="entry name" value="TM231"/>
    <property type="match status" value="1"/>
</dbReference>
<sequence>MPRGSRSRASGVAPPASQAAQMRTAPAAQPPAAAPPSAVGSPASAPRQPGLMAQVATTAAGVAVSSAVGHTLGHALPGGFSGGRNAEPSRPDIAYREPQGTQPAQQQQNGPCFFETREEDRNQDGKMDMLHFKLELPLQSTEHVLGVQLILTFSYQLHRMSTFVMQSMAFFQSSFAVPGSQLYVNGDLRLQQKQPLSNGGLDVRYNVSVINGTSPFARDYDLTHIVAAYQERNVTTILTDPNPIWLVGRAAEAPFVINAVIRYPMEVISYPFC</sequence>
<evidence type="ECO:0000256" key="7">
    <source>
        <dbReference type="ARBA" id="ARBA00022989"/>
    </source>
</evidence>
<keyword evidence="9" id="KW-0472">Membrane</keyword>
<comment type="subcellular location">
    <subcellularLocation>
        <location evidence="1">Cell projection</location>
        <location evidence="1">Cilium membrane</location>
        <topology evidence="1">Multi-pass membrane protein</topology>
    </subcellularLocation>
</comment>
<feature type="region of interest" description="Disordered" evidence="14">
    <location>
        <begin position="1"/>
        <end position="48"/>
    </location>
</feature>
<evidence type="ECO:0000256" key="2">
    <source>
        <dbReference type="ARBA" id="ARBA00009082"/>
    </source>
</evidence>
<evidence type="ECO:0000256" key="9">
    <source>
        <dbReference type="ARBA" id="ARBA00023136"/>
    </source>
</evidence>
<proteinExistence type="inferred from homology"/>
<protein>
    <recommendedName>
        <fullName evidence="3">Transmembrane protein 231</fullName>
    </recommendedName>
</protein>
<evidence type="ECO:0000256" key="13">
    <source>
        <dbReference type="ARBA" id="ARBA00046708"/>
    </source>
</evidence>
<evidence type="ECO:0000256" key="3">
    <source>
        <dbReference type="ARBA" id="ARBA00015087"/>
    </source>
</evidence>
<keyword evidence="11" id="KW-0966">Cell projection</keyword>
<evidence type="ECO:0000256" key="1">
    <source>
        <dbReference type="ARBA" id="ARBA00004272"/>
    </source>
</evidence>
<comment type="function">
    <text evidence="12">Transmembrane component of the tectonic-like complex, a complex localized at the transition zone of primary cilia and acting as a barrier that prevents diffusion of transmembrane proteins between the cilia and plasma membranes. Required for ciliogenesis and sonic hedgehog/SHH signaling.</text>
</comment>
<dbReference type="GO" id="GO:0032880">
    <property type="term" value="P:regulation of protein localization"/>
    <property type="evidence" value="ECO:0007669"/>
    <property type="project" value="TreeGrafter"/>
</dbReference>
<dbReference type="EMBL" id="JAIQCJ010002005">
    <property type="protein sequence ID" value="KAJ8785818.1"/>
    <property type="molecule type" value="Genomic_DNA"/>
</dbReference>
<dbReference type="PANTHER" id="PTHR14605:SF1">
    <property type="entry name" value="TRANSMEMBRANE PROTEIN 231"/>
    <property type="match status" value="1"/>
</dbReference>
<dbReference type="InterPro" id="IPR019306">
    <property type="entry name" value="TMEM231"/>
</dbReference>
<organism evidence="15 16">
    <name type="scientific">Eschrichtius robustus</name>
    <name type="common">California gray whale</name>
    <name type="synonym">Eschrichtius gibbosus</name>
    <dbReference type="NCBI Taxonomy" id="9764"/>
    <lineage>
        <taxon>Eukaryota</taxon>
        <taxon>Metazoa</taxon>
        <taxon>Chordata</taxon>
        <taxon>Craniata</taxon>
        <taxon>Vertebrata</taxon>
        <taxon>Euteleostomi</taxon>
        <taxon>Mammalia</taxon>
        <taxon>Eutheria</taxon>
        <taxon>Laurasiatheria</taxon>
        <taxon>Artiodactyla</taxon>
        <taxon>Whippomorpha</taxon>
        <taxon>Cetacea</taxon>
        <taxon>Mysticeti</taxon>
        <taxon>Eschrichtiidae</taxon>
        <taxon>Eschrichtius</taxon>
    </lineage>
</organism>